<sequence>MGGDEPDRSGSVGRRGGGGGLGPRVRSSGKGGGERSKTNGDRGALEESRGVERKFNSDEAAAMMREEWKRTMDLLRGPENQRPVVSRRSDKAWTSKGGSSGSADFLSMLDAAMKDSKTDGS</sequence>
<feature type="compositionally biased region" description="Basic and acidic residues" evidence="1">
    <location>
        <begin position="32"/>
        <end position="57"/>
    </location>
</feature>
<evidence type="ECO:0000313" key="3">
    <source>
        <dbReference type="Proteomes" id="UP001157974"/>
    </source>
</evidence>
<dbReference type="AlphaFoldDB" id="A0AAV8V2L9"/>
<name>A0AAV8V2L9_9RHOD</name>
<accession>A0AAV8V2L9</accession>
<reference evidence="2 3" key="1">
    <citation type="journal article" date="2023" name="Nat. Commun.">
        <title>Origin of minicircular mitochondrial genomes in red algae.</title>
        <authorList>
            <person name="Lee Y."/>
            <person name="Cho C.H."/>
            <person name="Lee Y.M."/>
            <person name="Park S.I."/>
            <person name="Yang J.H."/>
            <person name="West J.A."/>
            <person name="Bhattacharya D."/>
            <person name="Yoon H.S."/>
        </authorList>
    </citation>
    <scope>NUCLEOTIDE SEQUENCE [LARGE SCALE GENOMIC DNA]</scope>
    <source>
        <strain evidence="2 3">CCMP1338</strain>
        <tissue evidence="2">Whole cell</tissue>
    </source>
</reference>
<protein>
    <submittedName>
        <fullName evidence="2">Uncharacterized protein</fullName>
    </submittedName>
</protein>
<feature type="region of interest" description="Disordered" evidence="1">
    <location>
        <begin position="1"/>
        <end position="59"/>
    </location>
</feature>
<gene>
    <name evidence="2" type="ORF">NDN08_005654</name>
</gene>
<evidence type="ECO:0000313" key="2">
    <source>
        <dbReference type="EMBL" id="KAJ8908954.1"/>
    </source>
</evidence>
<dbReference type="EMBL" id="JAMWBK010000001">
    <property type="protein sequence ID" value="KAJ8908954.1"/>
    <property type="molecule type" value="Genomic_DNA"/>
</dbReference>
<keyword evidence="3" id="KW-1185">Reference proteome</keyword>
<evidence type="ECO:0000256" key="1">
    <source>
        <dbReference type="SAM" id="MobiDB-lite"/>
    </source>
</evidence>
<feature type="region of interest" description="Disordered" evidence="1">
    <location>
        <begin position="72"/>
        <end position="104"/>
    </location>
</feature>
<proteinExistence type="predicted"/>
<organism evidence="2 3">
    <name type="scientific">Rhodosorus marinus</name>
    <dbReference type="NCBI Taxonomy" id="101924"/>
    <lineage>
        <taxon>Eukaryota</taxon>
        <taxon>Rhodophyta</taxon>
        <taxon>Stylonematophyceae</taxon>
        <taxon>Stylonematales</taxon>
        <taxon>Stylonemataceae</taxon>
        <taxon>Rhodosorus</taxon>
    </lineage>
</organism>
<dbReference type="Proteomes" id="UP001157974">
    <property type="component" value="Unassembled WGS sequence"/>
</dbReference>
<feature type="compositionally biased region" description="Gly residues" evidence="1">
    <location>
        <begin position="13"/>
        <end position="22"/>
    </location>
</feature>
<comment type="caution">
    <text evidence="2">The sequence shown here is derived from an EMBL/GenBank/DDBJ whole genome shotgun (WGS) entry which is preliminary data.</text>
</comment>